<dbReference type="EMBL" id="GL945017">
    <property type="protein sequence ID" value="EGN56220.1"/>
    <property type="molecule type" value="Genomic_DNA"/>
</dbReference>
<dbReference type="AlphaFoldDB" id="F8N6K5"/>
<dbReference type="eggNOG" id="ENOG502Z9D6">
    <property type="taxonomic scope" value="Bacteria"/>
</dbReference>
<organism evidence="1 2">
    <name type="scientific">Hallella multisaccharivorax DSM 17128</name>
    <dbReference type="NCBI Taxonomy" id="688246"/>
    <lineage>
        <taxon>Bacteria</taxon>
        <taxon>Pseudomonadati</taxon>
        <taxon>Bacteroidota</taxon>
        <taxon>Bacteroidia</taxon>
        <taxon>Bacteroidales</taxon>
        <taxon>Prevotellaceae</taxon>
        <taxon>Hallella</taxon>
    </lineage>
</organism>
<keyword evidence="2" id="KW-1185">Reference proteome</keyword>
<reference evidence="2" key="1">
    <citation type="journal article" date="2011" name="Stand. Genomic Sci.">
        <title>Non-contiguous finished genome sequence of the opportunistic oral pathogen Prevotella multisaccharivorax type strain (PPPA20).</title>
        <authorList>
            <person name="Pati A."/>
            <person name="Gronow S."/>
            <person name="Lu M."/>
            <person name="Lapidus A."/>
            <person name="Nolan M."/>
            <person name="Lucas S."/>
            <person name="Hammon N."/>
            <person name="Deshpande S."/>
            <person name="Cheng J.F."/>
            <person name="Tapia R."/>
            <person name="Han C."/>
            <person name="Goodwin L."/>
            <person name="Pitluck S."/>
            <person name="Liolios K."/>
            <person name="Pagani I."/>
            <person name="Mavromatis K."/>
            <person name="Mikhailova N."/>
            <person name="Huntemann M."/>
            <person name="Chen A."/>
            <person name="Palaniappan K."/>
            <person name="Land M."/>
            <person name="Hauser L."/>
            <person name="Detter J.C."/>
            <person name="Brambilla E.M."/>
            <person name="Rohde M."/>
            <person name="Goker M."/>
            <person name="Woyke T."/>
            <person name="Bristow J."/>
            <person name="Eisen J.A."/>
            <person name="Markowitz V."/>
            <person name="Hugenholtz P."/>
            <person name="Kyrpides N.C."/>
            <person name="Klenk H.P."/>
            <person name="Ivanova N."/>
        </authorList>
    </citation>
    <scope>NUCLEOTIDE SEQUENCE [LARGE SCALE GENOMIC DNA]</scope>
    <source>
        <strain evidence="2">DSM 17128</strain>
    </source>
</reference>
<dbReference type="PROSITE" id="PS51257">
    <property type="entry name" value="PROKAR_LIPOPROTEIN"/>
    <property type="match status" value="1"/>
</dbReference>
<evidence type="ECO:0000313" key="2">
    <source>
        <dbReference type="Proteomes" id="UP000002772"/>
    </source>
</evidence>
<name>F8N6K5_9BACT</name>
<dbReference type="Proteomes" id="UP000002772">
    <property type="component" value="Unassembled WGS sequence"/>
</dbReference>
<accession>F8N6K5</accession>
<dbReference type="RefSeq" id="WP_007573219.1">
    <property type="nucleotide sequence ID" value="NZ_GL945017.1"/>
</dbReference>
<protein>
    <recommendedName>
        <fullName evidence="3">Lipoprotein</fullName>
    </recommendedName>
</protein>
<proteinExistence type="predicted"/>
<dbReference type="STRING" id="688246.Premu_0759"/>
<evidence type="ECO:0000313" key="1">
    <source>
        <dbReference type="EMBL" id="EGN56220.1"/>
    </source>
</evidence>
<dbReference type="HOGENOM" id="CLU_050513_0_0_10"/>
<gene>
    <name evidence="1" type="ORF">Premu_0759</name>
</gene>
<sequence length="305" mass="35844">MHRYMLLSFLLVLLLASCSREERVRSVYYWQTTLRFDTAERDFLVRHGIRKVYCRYFDVVANDAGDPQPNATLAFEDNFPRDVEVVPVVYILNDCMCRPQDDLAEKIFRRIQQMNTTNHFARAREMQVDCDWTMTTRAVFFNFMKQMRALCHSHAMQLSATIRLHQLSQPVPPADRGVLMMYNTGDVTKLSERKPILDMKDVMPYLRYLKGYGLPVSTAYPLFTWRVLFRGGKYVGILHGDDDLPVLRGDSIAVRQPELQDIYAAQEAVDRVRRNANDEMILYDLSDKNIQRFSYGDFQKIYRYR</sequence>
<evidence type="ECO:0008006" key="3">
    <source>
        <dbReference type="Google" id="ProtNLM"/>
    </source>
</evidence>